<organism evidence="1 2">
    <name type="scientific">Holotrichia oblita</name>
    <name type="common">Chafer beetle</name>
    <dbReference type="NCBI Taxonomy" id="644536"/>
    <lineage>
        <taxon>Eukaryota</taxon>
        <taxon>Metazoa</taxon>
        <taxon>Ecdysozoa</taxon>
        <taxon>Arthropoda</taxon>
        <taxon>Hexapoda</taxon>
        <taxon>Insecta</taxon>
        <taxon>Pterygota</taxon>
        <taxon>Neoptera</taxon>
        <taxon>Endopterygota</taxon>
        <taxon>Coleoptera</taxon>
        <taxon>Polyphaga</taxon>
        <taxon>Scarabaeiformia</taxon>
        <taxon>Scarabaeidae</taxon>
        <taxon>Melolonthinae</taxon>
        <taxon>Holotrichia</taxon>
    </lineage>
</organism>
<keyword evidence="1" id="KW-0675">Receptor</keyword>
<name>A0ACB9SQN7_HOLOL</name>
<evidence type="ECO:0000313" key="2">
    <source>
        <dbReference type="Proteomes" id="UP001056778"/>
    </source>
</evidence>
<reference evidence="1" key="1">
    <citation type="submission" date="2022-04" db="EMBL/GenBank/DDBJ databases">
        <title>Chromosome-scale genome assembly of Holotrichia oblita Faldermann.</title>
        <authorList>
            <person name="Rongchong L."/>
        </authorList>
    </citation>
    <scope>NUCLEOTIDE SEQUENCE</scope>
    <source>
        <strain evidence="1">81SQS9</strain>
    </source>
</reference>
<keyword evidence="2" id="KW-1185">Reference proteome</keyword>
<comment type="caution">
    <text evidence="1">The sequence shown here is derived from an EMBL/GenBank/DDBJ whole genome shotgun (WGS) entry which is preliminary data.</text>
</comment>
<protein>
    <submittedName>
        <fullName evidence="1">Neuropeptide receptor-related g-protein coupled receptor</fullName>
    </submittedName>
</protein>
<proteinExistence type="predicted"/>
<dbReference type="Proteomes" id="UP001056778">
    <property type="component" value="Chromosome 7"/>
</dbReference>
<dbReference type="EMBL" id="CM043021">
    <property type="protein sequence ID" value="KAI4457633.1"/>
    <property type="molecule type" value="Genomic_DNA"/>
</dbReference>
<gene>
    <name evidence="1" type="ORF">MML48_7g00021493</name>
</gene>
<sequence>MTNEIFEIYNVSYSWTVEDATNLTAAEVNDTLPEYLRFNDNSLIVVLVYSALFVVAAVGNLSVFISLFRSRRRKSRISLMIRHLTIADLMVTFIMIPLENINILNLDSITKPVNIMDIDHSKEQWNYRVAPNACLTFPKSRKQSGNIGGDSTIFSSQPASLSQTEDDEENANTDSPSSIQIQESAFSDISIAADTNTKSAILSEPSITTISPRKVVKLSKVSRDDVNKSALEFFNAQK</sequence>
<evidence type="ECO:0000313" key="1">
    <source>
        <dbReference type="EMBL" id="KAI4457633.1"/>
    </source>
</evidence>
<accession>A0ACB9SQN7</accession>